<dbReference type="InterPro" id="IPR038607">
    <property type="entry name" value="PhoD-like_sf"/>
</dbReference>
<dbReference type="InterPro" id="IPR018946">
    <property type="entry name" value="PhoD-like_MPP"/>
</dbReference>
<dbReference type="EMBL" id="FOUE01000003">
    <property type="protein sequence ID" value="SFM35953.1"/>
    <property type="molecule type" value="Genomic_DNA"/>
</dbReference>
<dbReference type="AlphaFoldDB" id="A0A1I4Q8J6"/>
<dbReference type="Gene3D" id="3.60.21.70">
    <property type="entry name" value="PhoD-like phosphatase"/>
    <property type="match status" value="1"/>
</dbReference>
<dbReference type="PANTHER" id="PTHR37031:SF2">
    <property type="entry name" value="PHOD-LIKE PHOSPHATASE METALLOPHOSPHATASE DOMAIN-CONTAINING PROTEIN"/>
    <property type="match status" value="1"/>
</dbReference>
<feature type="domain" description="PhoD-like phosphatase metallophosphatase" evidence="1">
    <location>
        <begin position="143"/>
        <end position="477"/>
    </location>
</feature>
<dbReference type="RefSeq" id="WP_092022509.1">
    <property type="nucleotide sequence ID" value="NZ_FOUE01000003.1"/>
</dbReference>
<dbReference type="CDD" id="cd07389">
    <property type="entry name" value="MPP_PhoD"/>
    <property type="match status" value="1"/>
</dbReference>
<accession>A0A1I4Q8J6</accession>
<evidence type="ECO:0000313" key="3">
    <source>
        <dbReference type="Proteomes" id="UP000198519"/>
    </source>
</evidence>
<keyword evidence="3" id="KW-1185">Reference proteome</keyword>
<dbReference type="PANTHER" id="PTHR37031">
    <property type="entry name" value="METALLOPHOSPHATASE BINDING DOMAIN PROTEIN"/>
    <property type="match status" value="1"/>
</dbReference>
<organism evidence="2 3">
    <name type="scientific">Marinobacter zhejiangensis</name>
    <dbReference type="NCBI Taxonomy" id="488535"/>
    <lineage>
        <taxon>Bacteria</taxon>
        <taxon>Pseudomonadati</taxon>
        <taxon>Pseudomonadota</taxon>
        <taxon>Gammaproteobacteria</taxon>
        <taxon>Pseudomonadales</taxon>
        <taxon>Marinobacteraceae</taxon>
        <taxon>Marinobacter</taxon>
    </lineage>
</organism>
<dbReference type="SUPFAM" id="SSF56300">
    <property type="entry name" value="Metallo-dependent phosphatases"/>
    <property type="match status" value="1"/>
</dbReference>
<name>A0A1I4Q8J6_9GAMM</name>
<evidence type="ECO:0000259" key="1">
    <source>
        <dbReference type="Pfam" id="PF09423"/>
    </source>
</evidence>
<evidence type="ECO:0000313" key="2">
    <source>
        <dbReference type="EMBL" id="SFM35953.1"/>
    </source>
</evidence>
<dbReference type="InterPro" id="IPR029052">
    <property type="entry name" value="Metallo-depent_PP-like"/>
</dbReference>
<sequence length="556" mass="63902">MHGLQDPSNYESLKSKLSSAAIVGHTTATTARLWTRVYRDGLWHLLVSHRPLDHDSYTLSNKSIAQLTTQHPDILHASHTFSPSSDLTHTFEIDGLLANTRYYYYLVADNDRPEISRRVELGGNHDYWFRTLAKTPASLCFGFYSCHDPFSVSPSHDGAWSHFLDALDDRKADFVIGGGDQVYCDTNDKSRIQDVWQWLALNKNALIQNHRHADGSLDKPALVAYFTQLYRTYYRIYWNFENVLSVYRRYPQYMIWDDHEIMDGWGSLTEKERKLKLRHWLQDDDDEVNYELVMLMFEAAAAVYEEYQHCHNPGPGNNLSDLPQCQWDYTMNHGEFAFFVLDVRGHHDCEPADSDHKLLGRDQMARFRRWINAAATKKKKALFVVSPVPMVHWNEKFVDTADFGSQKDDFMDEWGHSSNHAERRIVLDLLLKRSHESGMPITILSGDVHCASAFRIRQDNRFPGARLFNLTSSAISRAPAPGLAVAAMQKSANIDGYEGGRFEQLYRFAGENNFALINADVRDGELSLSANLFWAKPGRDSMTQKVIWLHKPGKQR</sequence>
<dbReference type="OrthoDB" id="9795624at2"/>
<reference evidence="3" key="1">
    <citation type="submission" date="2016-10" db="EMBL/GenBank/DDBJ databases">
        <authorList>
            <person name="Varghese N."/>
            <person name="Submissions S."/>
        </authorList>
    </citation>
    <scope>NUCLEOTIDE SEQUENCE [LARGE SCALE GENOMIC DNA]</scope>
    <source>
        <strain evidence="3">CGMCC 1.7061</strain>
    </source>
</reference>
<dbReference type="STRING" id="488535.SAMN04487963_2224"/>
<proteinExistence type="predicted"/>
<protein>
    <submittedName>
        <fullName evidence="2">Alkaline phosphatase D</fullName>
    </submittedName>
</protein>
<dbReference type="Proteomes" id="UP000198519">
    <property type="component" value="Unassembled WGS sequence"/>
</dbReference>
<dbReference type="Pfam" id="PF09423">
    <property type="entry name" value="PhoD"/>
    <property type="match status" value="1"/>
</dbReference>
<gene>
    <name evidence="2" type="ORF">SAMN04487963_2224</name>
</gene>